<evidence type="ECO:0000256" key="3">
    <source>
        <dbReference type="ARBA" id="ARBA00023125"/>
    </source>
</evidence>
<dbReference type="OrthoDB" id="431852at2759"/>
<organism evidence="7 8">
    <name type="scientific">Theileria orientalis strain Shintoku</name>
    <dbReference type="NCBI Taxonomy" id="869250"/>
    <lineage>
        <taxon>Eukaryota</taxon>
        <taxon>Sar</taxon>
        <taxon>Alveolata</taxon>
        <taxon>Apicomplexa</taxon>
        <taxon>Aconoidasida</taxon>
        <taxon>Piroplasmida</taxon>
        <taxon>Theileriidae</taxon>
        <taxon>Theileria</taxon>
    </lineage>
</organism>
<evidence type="ECO:0000256" key="5">
    <source>
        <dbReference type="ARBA" id="ARBA00023242"/>
    </source>
</evidence>
<feature type="domain" description="B-block binding subunit of TFIIIC" evidence="6">
    <location>
        <begin position="127"/>
        <end position="227"/>
    </location>
</feature>
<dbReference type="PANTHER" id="PTHR15180">
    <property type="entry name" value="GENERAL TRANSCRIPTION FACTOR 3C POLYPEPTIDE 1"/>
    <property type="match status" value="1"/>
</dbReference>
<dbReference type="InterPro" id="IPR044210">
    <property type="entry name" value="Tfc3-like"/>
</dbReference>
<dbReference type="PANTHER" id="PTHR15180:SF1">
    <property type="entry name" value="GENERAL TRANSCRIPTION FACTOR 3C POLYPEPTIDE 1"/>
    <property type="match status" value="1"/>
</dbReference>
<accession>J4C933</accession>
<dbReference type="GO" id="GO:0005634">
    <property type="term" value="C:nucleus"/>
    <property type="evidence" value="ECO:0007669"/>
    <property type="project" value="UniProtKB-SubCell"/>
</dbReference>
<dbReference type="Pfam" id="PF04182">
    <property type="entry name" value="B-block_TFIIIC"/>
    <property type="match status" value="1"/>
</dbReference>
<dbReference type="GO" id="GO:0042791">
    <property type="term" value="P:5S class rRNA transcription by RNA polymerase III"/>
    <property type="evidence" value="ECO:0007669"/>
    <property type="project" value="TreeGrafter"/>
</dbReference>
<keyword evidence="5" id="KW-0539">Nucleus</keyword>
<dbReference type="RefSeq" id="XP_009692139.1">
    <property type="nucleotide sequence ID" value="XM_009693844.1"/>
</dbReference>
<evidence type="ECO:0000256" key="1">
    <source>
        <dbReference type="ARBA" id="ARBA00004123"/>
    </source>
</evidence>
<sequence length="1712" mass="199300">MELNKLEELALEYISTQLEPIDYQLLYSRIFEENALNFDKLSVKLWLRLYCNPDILIIANEQFDEYLRYNYSLKWKTTVNSLYDVDVTEFPETHLQDHIGKTKLTCSNSFRVKKLNLALYEQVVKSNDRFRILMSIASKRYLGYWQSDLVEDLQISPKDLFSVLTCLCKLGLVYKLTIPQNSLYKYLIDSINDNFDFKYDTNEGAQQTDKDSSIKNSASICFFHKFFVIDKIPDNIKALCFSDVKNNCESTMLELLEKAQNNIMLESDWRRAYFNTAFGELNQYNIRADNNAITKSYMSLRKTLESKNKTTLIFAWCPQTKKYERSIMLLKNQKDNILTLKRTSMVHVINMKTEHSEEEHVEEYAYYMIKTAPDGISAKEINDHVPSKYKSMLKTLSIMEDLGLIRKQTHRDGKKFMYKYYSNDSRRTMIKTEDLSDASCTSSSTHYEMGDVKLENSQAETPVNEDTENAGLYGTKYIDFINAHKIKYYDDSVYLREYENRFGGMYLQSKLNTTLFKKRMVMMNEYLENFKAATQTNVSKFISEIEGRGTRPDRKSVFRILENLQKKLTHFKLLCSDEIKQTNMPLTVIYDSRHFTDVEAYSFLKNDINEKRILICSKSAQLKSKINDHFKNPEHVNNITDDPVEIMYPESSNVGNLKMPLLVKDVSVNQQNSTARMEEGMVFSQRRQSLNGYVFPVMTRVKMLHGLLIDKFKSETFTTSELLREMTLEHYYQMIGCGYQIPNVGEYMNERIENLPQEHVKVLMNKKRDPINILNNQLNFLYRIKLVSFSSEMESSKTSNEVSCIEDNHNPSIWNNVVWPKSELKWKIIRYVHLYDFVNNEKKQRYDMFKEHQEFWNNFKAQVDEYVSTGNGSVPELLPVKEVFSKKNWKKAMYLNTIVKSELDRVIALWMEMCCSGLHVKSLSKLCCIPNKVLRVLCDRFTLTKTQIQMHVKSKVRSSSCESQDEDDKILNKILSNMYKGTELLWISRYVIAEKIMNRIFLNILRKNPHTLPRIDELEEYCRMDMIDLGTIGISEHCADGSSIKNGDFLPNVWKYLHILFNYKYSVNECKAIFDYIINNSSLNLRVLNKLRRLNTSEIISYISKKSYSNIANSYNTSPSSPKVIPKLNGDEPRPLENQIEYLSNKLKLKCTMFTSSSKRLGAAVSVHQDIKYHKKILKTWCEYGWLVRCSKKSMILKVYKLSTMSKMKLFPKYTNINFFANQLLSYIDLNNHDDFNSIDRQYRNNGAVNEYVMGGQGEFGLVSNYKRMSIIRNCLDLDIHNLYNIVENLGEIGFDIKWTFHPQKVDQPKYFRLMDGGISKHIKALTSSIGVSQVKANITDLQEKLNTQQYKRGPDTLRQVPKSYVCDHAGTDIIDPVVFCNDPLDSSRLVNDGIQDDHTKKNMNTISDVLVYVMKIYEADYTLKDMEKGFHKLVKAVKSKGVHGIRHRELITTMGNCKLNNINGDYLNARDLKNNDDYMTVGVNNMLYKILISSALILRLMFMIPNGQEFIYLYWLHSDKIIINSPCFCYKNSTLPASNVSNESIENGQRTRPDYISEILWLMFQKNALQIPQDLKDFTSLIRDVIEDDIEGYRNALGSSVYSPFTVLDGCFNVHMVAFISLKIYSIVKEKPGLTVHELWNEMAILDECEVELLVDSMILRKILLSKEINVESEPNHLFSSNKKTDCVKTVLYPQETCTALINFKSILLVR</sequence>
<reference evidence="7 8" key="1">
    <citation type="journal article" date="2012" name="MBio">
        <title>Comparative genome analysis of three eukaryotic parasites with differing abilities to transform leukocytes reveals key mediators of Theileria-induced leukocyte transformation.</title>
        <authorList>
            <person name="Hayashida K."/>
            <person name="Hara Y."/>
            <person name="Abe T."/>
            <person name="Yamasaki C."/>
            <person name="Toyoda A."/>
            <person name="Kosuge T."/>
            <person name="Suzuki Y."/>
            <person name="Sato Y."/>
            <person name="Kawashima S."/>
            <person name="Katayama T."/>
            <person name="Wakaguri H."/>
            <person name="Inoue N."/>
            <person name="Homma K."/>
            <person name="Tada-Umezaki M."/>
            <person name="Yagi Y."/>
            <person name="Fujii Y."/>
            <person name="Habara T."/>
            <person name="Kanehisa M."/>
            <person name="Watanabe H."/>
            <person name="Ito K."/>
            <person name="Gojobori T."/>
            <person name="Sugawara H."/>
            <person name="Imanishi T."/>
            <person name="Weir W."/>
            <person name="Gardner M."/>
            <person name="Pain A."/>
            <person name="Shiels B."/>
            <person name="Hattori M."/>
            <person name="Nene V."/>
            <person name="Sugimoto C."/>
        </authorList>
    </citation>
    <scope>NUCLEOTIDE SEQUENCE [LARGE SCALE GENOMIC DNA]</scope>
    <source>
        <strain evidence="7 8">Shintoku</strain>
    </source>
</reference>
<dbReference type="GO" id="GO:0006384">
    <property type="term" value="P:transcription initiation at RNA polymerase III promoter"/>
    <property type="evidence" value="ECO:0007669"/>
    <property type="project" value="InterPro"/>
</dbReference>
<dbReference type="KEGG" id="tot:TOT_040000218"/>
<comment type="subcellular location">
    <subcellularLocation>
        <location evidence="1">Nucleus</location>
    </subcellularLocation>
</comment>
<evidence type="ECO:0000259" key="6">
    <source>
        <dbReference type="Pfam" id="PF04182"/>
    </source>
</evidence>
<keyword evidence="8" id="KW-1185">Reference proteome</keyword>
<dbReference type="VEuPathDB" id="PiroplasmaDB:TOT_040000218"/>
<evidence type="ECO:0000313" key="7">
    <source>
        <dbReference type="EMBL" id="BAM41838.1"/>
    </source>
</evidence>
<dbReference type="EMBL" id="AP011949">
    <property type="protein sequence ID" value="BAM41838.1"/>
    <property type="molecule type" value="Genomic_DNA"/>
</dbReference>
<dbReference type="Proteomes" id="UP000003786">
    <property type="component" value="Chromosome 4"/>
</dbReference>
<dbReference type="GO" id="GO:0003677">
    <property type="term" value="F:DNA binding"/>
    <property type="evidence" value="ECO:0007669"/>
    <property type="project" value="UniProtKB-KW"/>
</dbReference>
<keyword evidence="3" id="KW-0238">DNA-binding</keyword>
<dbReference type="eggNOG" id="ENOG502S3A9">
    <property type="taxonomic scope" value="Eukaryota"/>
</dbReference>
<dbReference type="GeneID" id="20716306"/>
<evidence type="ECO:0000256" key="4">
    <source>
        <dbReference type="ARBA" id="ARBA00023163"/>
    </source>
</evidence>
<keyword evidence="2" id="KW-0597">Phosphoprotein</keyword>
<name>J4C933_THEOR</name>
<dbReference type="GO" id="GO:0000127">
    <property type="term" value="C:transcription factor TFIIIC complex"/>
    <property type="evidence" value="ECO:0007669"/>
    <property type="project" value="InterPro"/>
</dbReference>
<gene>
    <name evidence="7" type="ORF">TOT_040000218</name>
</gene>
<dbReference type="OMA" id="IFAWCPQ"/>
<proteinExistence type="predicted"/>
<evidence type="ECO:0000313" key="8">
    <source>
        <dbReference type="Proteomes" id="UP000003786"/>
    </source>
</evidence>
<protein>
    <recommendedName>
        <fullName evidence="6">B-block binding subunit of TFIIIC domain-containing protein</fullName>
    </recommendedName>
</protein>
<keyword evidence="4" id="KW-0804">Transcription</keyword>
<evidence type="ECO:0000256" key="2">
    <source>
        <dbReference type="ARBA" id="ARBA00022553"/>
    </source>
</evidence>
<dbReference type="InterPro" id="IPR007309">
    <property type="entry name" value="TFIIIC_Bblock-bd"/>
</dbReference>